<dbReference type="AlphaFoldDB" id="A0A9P3TD13"/>
<proteinExistence type="predicted"/>
<keyword evidence="1" id="KW-0812">Transmembrane</keyword>
<accession>A0A9P3TD13</accession>
<name>A0A9P3TD13_KLUIN</name>
<keyword evidence="1" id="KW-0472">Membrane</keyword>
<evidence type="ECO:0000313" key="2">
    <source>
        <dbReference type="EMBL" id="HAT3585005.1"/>
    </source>
</evidence>
<evidence type="ECO:0000313" key="3">
    <source>
        <dbReference type="Proteomes" id="UP000867740"/>
    </source>
</evidence>
<reference evidence="2" key="1">
    <citation type="journal article" date="2018" name="Genome Biol.">
        <title>SKESA: strategic k-mer extension for scrupulous assemblies.</title>
        <authorList>
            <person name="Souvorov A."/>
            <person name="Agarwala R."/>
            <person name="Lipman D.J."/>
        </authorList>
    </citation>
    <scope>NUCLEOTIDE SEQUENCE</scope>
    <source>
        <strain evidence="2">CAVp300</strain>
    </source>
</reference>
<evidence type="ECO:0000256" key="1">
    <source>
        <dbReference type="SAM" id="Phobius"/>
    </source>
</evidence>
<feature type="transmembrane region" description="Helical" evidence="1">
    <location>
        <begin position="68"/>
        <end position="93"/>
    </location>
</feature>
<dbReference type="RefSeq" id="WP_047373162.1">
    <property type="nucleotide sequence ID" value="NZ_CABMNU010000005.1"/>
</dbReference>
<protein>
    <submittedName>
        <fullName evidence="2">Uncharacterized protein</fullName>
    </submittedName>
</protein>
<sequence length="102" mass="11340">MAICPFCKSTVSDDATVCPKCHAEKVTTFKGHFEKAVEQIKPLLRLFGMLGLLMGFLFGTVIGLKTFLIAGFIVGVVIFILVTFFPAIIKALLKKNKVVWYR</sequence>
<dbReference type="EMBL" id="DACSUM010000088">
    <property type="protein sequence ID" value="HAT3585005.1"/>
    <property type="molecule type" value="Genomic_DNA"/>
</dbReference>
<comment type="caution">
    <text evidence="2">The sequence shown here is derived from an EMBL/GenBank/DDBJ whole genome shotgun (WGS) entry which is preliminary data.</text>
</comment>
<organism evidence="2 3">
    <name type="scientific">Kluyvera intermedia</name>
    <name type="common">Enterobacter intermedius</name>
    <dbReference type="NCBI Taxonomy" id="61648"/>
    <lineage>
        <taxon>Bacteria</taxon>
        <taxon>Pseudomonadati</taxon>
        <taxon>Pseudomonadota</taxon>
        <taxon>Gammaproteobacteria</taxon>
        <taxon>Enterobacterales</taxon>
        <taxon>Enterobacteriaceae</taxon>
        <taxon>Kluyvera</taxon>
    </lineage>
</organism>
<keyword evidence="1" id="KW-1133">Transmembrane helix</keyword>
<dbReference type="Proteomes" id="UP000867740">
    <property type="component" value="Unassembled WGS sequence"/>
</dbReference>
<reference evidence="2" key="2">
    <citation type="submission" date="2020-10" db="EMBL/GenBank/DDBJ databases">
        <authorList>
            <consortium name="NCBI Pathogen Detection Project"/>
        </authorList>
    </citation>
    <scope>NUCLEOTIDE SEQUENCE</scope>
    <source>
        <strain evidence="2">CAVp300</strain>
    </source>
</reference>
<feature type="transmembrane region" description="Helical" evidence="1">
    <location>
        <begin position="43"/>
        <end position="62"/>
    </location>
</feature>
<gene>
    <name evidence="2" type="ORF">I8531_005418</name>
</gene>